<name>A0A244CTD9_PSEDV</name>
<dbReference type="Gene3D" id="3.20.20.450">
    <property type="entry name" value="EAL domain"/>
    <property type="match status" value="1"/>
</dbReference>
<dbReference type="Gene3D" id="3.30.70.270">
    <property type="match status" value="1"/>
</dbReference>
<feature type="domain" description="EAL" evidence="2">
    <location>
        <begin position="427"/>
        <end position="675"/>
    </location>
</feature>
<dbReference type="AlphaFoldDB" id="A0A244CTD9"/>
<dbReference type="PANTHER" id="PTHR33121:SF79">
    <property type="entry name" value="CYCLIC DI-GMP PHOSPHODIESTERASE PDED-RELATED"/>
    <property type="match status" value="1"/>
</dbReference>
<keyword evidence="1" id="KW-0472">Membrane</keyword>
<feature type="transmembrane region" description="Helical" evidence="1">
    <location>
        <begin position="165"/>
        <end position="188"/>
    </location>
</feature>
<sequence length="686" mass="76732">MGINQKEPVMPKSNHKGISLKVQLYGLIILLTLLSFAGRLLISVDHTRDYLNEQMASHSQDAATSLGLSISPYMDDQNLVIADTMMAAIFDSGYYQSMKFVDINGVVKLNRENPKSVESVPAWFMHLFELTPPTGSSEVNDGWQIAGTLYVTSHPGVSYLQLWDYSIRAFSGSLAILAASLLFAYLILRMVLKPISTITAQADAVTKKQFIQNETFYWTKEVNVLALAINAMISNVQKTFESMTQHAETLTQDAYLDKLTKLGNRRAFESQFSAFQHDLEGHTDVYSIGLMTLPSLQSMNRDFGYQSGDDYVVQAVSILKSAIHDIEGAKVFRTAGGSFIFMLPCSIELCLEHVQQAYETLHAQNSSRYPEGFGQLVVTGFTHHDSISHLLSRLDTLITAETAQLGSGFNSDTFQSAAFEQGPALGLQDWSALIKDIIASGEIEFSFQPIKAANSINIIYNELFARFNHQGNLIANAQLFAMAERLNLTEELDKKLILALWSHIQNGLDKPIALNISRQSLHSDSFVTWLNDFMQDKQGQLDNLYFEVNETALIDNINSATAHINVFKSHGIKMCIERFGVSFSSFKYLRGLDIDFIKLDGSYIRDLMQNPDNNYFIQAVTQICHGLGIKVIACHVEDIESYKSVTELHCDACQGQFIQAPMKLSHDCLKSECNDFLNTLKYLKDC</sequence>
<dbReference type="SUPFAM" id="SSF141868">
    <property type="entry name" value="EAL domain-like"/>
    <property type="match status" value="1"/>
</dbReference>
<dbReference type="SMART" id="SM00052">
    <property type="entry name" value="EAL"/>
    <property type="match status" value="1"/>
</dbReference>
<keyword evidence="4" id="KW-1185">Reference proteome</keyword>
<protein>
    <recommendedName>
        <fullName evidence="2">EAL domain-containing protein</fullName>
    </recommendedName>
</protein>
<dbReference type="CDD" id="cd01948">
    <property type="entry name" value="EAL"/>
    <property type="match status" value="1"/>
</dbReference>
<comment type="caution">
    <text evidence="3">The sequence shown here is derived from an EMBL/GenBank/DDBJ whole genome shotgun (WGS) entry which is preliminary data.</text>
</comment>
<dbReference type="Gene3D" id="6.10.340.10">
    <property type="match status" value="1"/>
</dbReference>
<dbReference type="Gene3D" id="6.20.270.20">
    <property type="entry name" value="LapD/MoxY periplasmic domain"/>
    <property type="match status" value="1"/>
</dbReference>
<evidence type="ECO:0000313" key="3">
    <source>
        <dbReference type="EMBL" id="OUL58877.1"/>
    </source>
</evidence>
<evidence type="ECO:0000256" key="1">
    <source>
        <dbReference type="SAM" id="Phobius"/>
    </source>
</evidence>
<dbReference type="Pfam" id="PF00563">
    <property type="entry name" value="EAL"/>
    <property type="match status" value="1"/>
</dbReference>
<dbReference type="InterPro" id="IPR000160">
    <property type="entry name" value="GGDEF_dom"/>
</dbReference>
<reference evidence="3 4" key="1">
    <citation type="submission" date="2017-02" db="EMBL/GenBank/DDBJ databases">
        <title>Pseudoalteromonas ulvae TC14 Genome.</title>
        <authorList>
            <person name="Molmeret M."/>
        </authorList>
    </citation>
    <scope>NUCLEOTIDE SEQUENCE [LARGE SCALE GENOMIC DNA]</scope>
    <source>
        <strain evidence="3">TC14</strain>
    </source>
</reference>
<dbReference type="InterPro" id="IPR043128">
    <property type="entry name" value="Rev_trsase/Diguanyl_cyclase"/>
</dbReference>
<dbReference type="InterPro" id="IPR032244">
    <property type="entry name" value="LapD_MoxY_N"/>
</dbReference>
<dbReference type="OrthoDB" id="5894408at2"/>
<feature type="transmembrane region" description="Helical" evidence="1">
    <location>
        <begin position="22"/>
        <end position="42"/>
    </location>
</feature>
<dbReference type="Proteomes" id="UP000194841">
    <property type="component" value="Unassembled WGS sequence"/>
</dbReference>
<proteinExistence type="predicted"/>
<dbReference type="Pfam" id="PF16448">
    <property type="entry name" value="LapD_MoxY_N"/>
    <property type="match status" value="1"/>
</dbReference>
<dbReference type="SMART" id="SM00267">
    <property type="entry name" value="GGDEF"/>
    <property type="match status" value="1"/>
</dbReference>
<dbReference type="InterPro" id="IPR035919">
    <property type="entry name" value="EAL_sf"/>
</dbReference>
<dbReference type="InterPro" id="IPR050706">
    <property type="entry name" value="Cyclic-di-GMP_PDE-like"/>
</dbReference>
<gene>
    <name evidence="3" type="ORF">B1199_00910</name>
</gene>
<keyword evidence="1" id="KW-0812">Transmembrane</keyword>
<dbReference type="InterPro" id="IPR042461">
    <property type="entry name" value="LapD_MoxY_peri_C"/>
</dbReference>
<accession>A0A244CTD9</accession>
<dbReference type="EMBL" id="MWPV01000001">
    <property type="protein sequence ID" value="OUL58877.1"/>
    <property type="molecule type" value="Genomic_DNA"/>
</dbReference>
<evidence type="ECO:0000259" key="2">
    <source>
        <dbReference type="PROSITE" id="PS50883"/>
    </source>
</evidence>
<dbReference type="Pfam" id="PF00990">
    <property type="entry name" value="GGDEF"/>
    <property type="match status" value="1"/>
</dbReference>
<dbReference type="SUPFAM" id="SSF55073">
    <property type="entry name" value="Nucleotide cyclase"/>
    <property type="match status" value="1"/>
</dbReference>
<dbReference type="GO" id="GO:0071111">
    <property type="term" value="F:cyclic-guanylate-specific phosphodiesterase activity"/>
    <property type="evidence" value="ECO:0007669"/>
    <property type="project" value="InterPro"/>
</dbReference>
<organism evidence="3 4">
    <name type="scientific">Pseudoalteromonas ulvae</name>
    <dbReference type="NCBI Taxonomy" id="107327"/>
    <lineage>
        <taxon>Bacteria</taxon>
        <taxon>Pseudomonadati</taxon>
        <taxon>Pseudomonadota</taxon>
        <taxon>Gammaproteobacteria</taxon>
        <taxon>Alteromonadales</taxon>
        <taxon>Pseudoalteromonadaceae</taxon>
        <taxon>Pseudoalteromonas</taxon>
    </lineage>
</organism>
<dbReference type="Gene3D" id="3.30.110.200">
    <property type="match status" value="1"/>
</dbReference>
<evidence type="ECO:0000313" key="4">
    <source>
        <dbReference type="Proteomes" id="UP000194841"/>
    </source>
</evidence>
<dbReference type="PROSITE" id="PS50883">
    <property type="entry name" value="EAL"/>
    <property type="match status" value="1"/>
</dbReference>
<dbReference type="InterPro" id="IPR029787">
    <property type="entry name" value="Nucleotide_cyclase"/>
</dbReference>
<dbReference type="InterPro" id="IPR001633">
    <property type="entry name" value="EAL_dom"/>
</dbReference>
<dbReference type="PANTHER" id="PTHR33121">
    <property type="entry name" value="CYCLIC DI-GMP PHOSPHODIESTERASE PDEF"/>
    <property type="match status" value="1"/>
</dbReference>
<keyword evidence="1" id="KW-1133">Transmembrane helix</keyword>